<reference evidence="2 3" key="1">
    <citation type="submission" date="2017-03" db="EMBL/GenBank/DDBJ databases">
        <authorList>
            <person name="Afonso C.L."/>
            <person name="Miller P.J."/>
            <person name="Scott M.A."/>
            <person name="Spackman E."/>
            <person name="Goraichik I."/>
            <person name="Dimitrov K.M."/>
            <person name="Suarez D.L."/>
            <person name="Swayne D.E."/>
        </authorList>
    </citation>
    <scope>NUCLEOTIDE SEQUENCE [LARGE SCALE GENOMIC DNA]</scope>
    <source>
        <strain evidence="2 3">CECT 8620</strain>
    </source>
</reference>
<organism evidence="2 3">
    <name type="scientific">Aquimixticola soesokkakensis</name>
    <dbReference type="NCBI Taxonomy" id="1519096"/>
    <lineage>
        <taxon>Bacteria</taxon>
        <taxon>Pseudomonadati</taxon>
        <taxon>Pseudomonadota</taxon>
        <taxon>Alphaproteobacteria</taxon>
        <taxon>Rhodobacterales</taxon>
        <taxon>Paracoccaceae</taxon>
        <taxon>Aquimixticola</taxon>
    </lineage>
</organism>
<dbReference type="EMBL" id="FWFS01000005">
    <property type="protein sequence ID" value="SLN41778.1"/>
    <property type="molecule type" value="Genomic_DNA"/>
</dbReference>
<evidence type="ECO:0000313" key="3">
    <source>
        <dbReference type="Proteomes" id="UP000193862"/>
    </source>
</evidence>
<dbReference type="Gene3D" id="3.10.180.10">
    <property type="entry name" value="2,3-Dihydroxybiphenyl 1,2-Dioxygenase, domain 1"/>
    <property type="match status" value="1"/>
</dbReference>
<accession>A0A1Y5SNN2</accession>
<feature type="domain" description="VOC" evidence="1">
    <location>
        <begin position="34"/>
        <end position="150"/>
    </location>
</feature>
<dbReference type="SUPFAM" id="SSF54593">
    <property type="entry name" value="Glyoxalase/Bleomycin resistance protein/Dihydroxybiphenyl dioxygenase"/>
    <property type="match status" value="1"/>
</dbReference>
<dbReference type="AlphaFoldDB" id="A0A1Y5SNN2"/>
<evidence type="ECO:0000313" key="2">
    <source>
        <dbReference type="EMBL" id="SLN41778.1"/>
    </source>
</evidence>
<gene>
    <name evidence="2" type="ORF">AQS8620_01636</name>
</gene>
<dbReference type="Proteomes" id="UP000193862">
    <property type="component" value="Unassembled WGS sequence"/>
</dbReference>
<name>A0A1Y5SNN2_9RHOB</name>
<dbReference type="InterPro" id="IPR029068">
    <property type="entry name" value="Glyas_Bleomycin-R_OHBP_Dase"/>
</dbReference>
<keyword evidence="3" id="KW-1185">Reference proteome</keyword>
<dbReference type="InterPro" id="IPR037523">
    <property type="entry name" value="VOC_core"/>
</dbReference>
<proteinExistence type="predicted"/>
<evidence type="ECO:0000259" key="1">
    <source>
        <dbReference type="PROSITE" id="PS51819"/>
    </source>
</evidence>
<dbReference type="PROSITE" id="PS51819">
    <property type="entry name" value="VOC"/>
    <property type="match status" value="1"/>
</dbReference>
<protein>
    <submittedName>
        <fullName evidence="2">Glyoxalase-like domain protein</fullName>
    </submittedName>
</protein>
<sequence length="151" mass="16517">MPQPESRSAPQFTSLPIPRRLADQPCAQDIIPSEPHKTRIDVPDLAQATAFFAQAFGARVMGAQSVTSPVLDLPLGQSERVELRECSAGTRAGSAFSTQLVVSNLFAVVDRFRAAGGYLYHGPMREADHHDRPVWVGRFPWGGLVEFVSRS</sequence>